<proteinExistence type="predicted"/>
<name>A0ABQ7GJD1_DUNSA</name>
<evidence type="ECO:0008006" key="3">
    <source>
        <dbReference type="Google" id="ProtNLM"/>
    </source>
</evidence>
<organism evidence="1 2">
    <name type="scientific">Dunaliella salina</name>
    <name type="common">Green alga</name>
    <name type="synonym">Protococcus salinus</name>
    <dbReference type="NCBI Taxonomy" id="3046"/>
    <lineage>
        <taxon>Eukaryota</taxon>
        <taxon>Viridiplantae</taxon>
        <taxon>Chlorophyta</taxon>
        <taxon>core chlorophytes</taxon>
        <taxon>Chlorophyceae</taxon>
        <taxon>CS clade</taxon>
        <taxon>Chlamydomonadales</taxon>
        <taxon>Dunaliellaceae</taxon>
        <taxon>Dunaliella</taxon>
    </lineage>
</organism>
<dbReference type="Proteomes" id="UP000815325">
    <property type="component" value="Unassembled WGS sequence"/>
</dbReference>
<protein>
    <recommendedName>
        <fullName evidence="3">Encoded protein</fullName>
    </recommendedName>
</protein>
<comment type="caution">
    <text evidence="1">The sequence shown here is derived from an EMBL/GenBank/DDBJ whole genome shotgun (WGS) entry which is preliminary data.</text>
</comment>
<gene>
    <name evidence="1" type="ORF">DUNSADRAFT_8486</name>
</gene>
<accession>A0ABQ7GJD1</accession>
<evidence type="ECO:0000313" key="1">
    <source>
        <dbReference type="EMBL" id="KAF5834716.1"/>
    </source>
</evidence>
<keyword evidence="2" id="KW-1185">Reference proteome</keyword>
<dbReference type="EMBL" id="MU069741">
    <property type="protein sequence ID" value="KAF5834716.1"/>
    <property type="molecule type" value="Genomic_DNA"/>
</dbReference>
<sequence>MRHLSGSCRHASVQQGQDCIHENANDIRVFTPPLPCPPSPHQVLCQSCHRPQAQQDLWLQVPSQVLDESCYASCSLFDRSLLLQGHTHVQGNKVMGHCLLAFPQFSLLPRLNVSSNINFKN</sequence>
<evidence type="ECO:0000313" key="2">
    <source>
        <dbReference type="Proteomes" id="UP000815325"/>
    </source>
</evidence>
<reference evidence="1" key="1">
    <citation type="submission" date="2017-08" db="EMBL/GenBank/DDBJ databases">
        <authorList>
            <person name="Polle J.E."/>
            <person name="Barry K."/>
            <person name="Cushman J."/>
            <person name="Schmutz J."/>
            <person name="Tran D."/>
            <person name="Hathwaick L.T."/>
            <person name="Yim W.C."/>
            <person name="Jenkins J."/>
            <person name="Mckie-Krisberg Z.M."/>
            <person name="Prochnik S."/>
            <person name="Lindquist E."/>
            <person name="Dockter R.B."/>
            <person name="Adam C."/>
            <person name="Molina H."/>
            <person name="Bunkerborg J."/>
            <person name="Jin E."/>
            <person name="Buchheim M."/>
            <person name="Magnuson J."/>
        </authorList>
    </citation>
    <scope>NUCLEOTIDE SEQUENCE</scope>
    <source>
        <strain evidence="1">CCAP 19/18</strain>
    </source>
</reference>